<organism evidence="7 8">
    <name type="scientific">Thermobifida cellulosilytica TB100</name>
    <dbReference type="NCBI Taxonomy" id="665004"/>
    <lineage>
        <taxon>Bacteria</taxon>
        <taxon>Bacillati</taxon>
        <taxon>Actinomycetota</taxon>
        <taxon>Actinomycetes</taxon>
        <taxon>Streptosporangiales</taxon>
        <taxon>Nocardiopsidaceae</taxon>
        <taxon>Thermobifida</taxon>
    </lineage>
</organism>
<dbReference type="InterPro" id="IPR001279">
    <property type="entry name" value="Metallo-B-lactamas"/>
</dbReference>
<dbReference type="OrthoDB" id="9802991at2"/>
<proteinExistence type="predicted"/>
<dbReference type="Gene3D" id="3.60.15.10">
    <property type="entry name" value="Ribonuclease Z/Hydroxyacylglutathione hydrolase-like"/>
    <property type="match status" value="1"/>
</dbReference>
<feature type="domain" description="Metallo-beta-lactamase" evidence="6">
    <location>
        <begin position="12"/>
        <end position="205"/>
    </location>
</feature>
<evidence type="ECO:0000256" key="3">
    <source>
        <dbReference type="ARBA" id="ARBA00022801"/>
    </source>
</evidence>
<dbReference type="PANTHER" id="PTHR46233:SF3">
    <property type="entry name" value="HYDROXYACYLGLUTATHIONE HYDROLASE GLOC"/>
    <property type="match status" value="1"/>
</dbReference>
<dbReference type="Proteomes" id="UP000074382">
    <property type="component" value="Unassembled WGS sequence"/>
</dbReference>
<dbReference type="InterPro" id="IPR051453">
    <property type="entry name" value="MBL_Glyoxalase_II"/>
</dbReference>
<comment type="caution">
    <text evidence="7">The sequence shown here is derived from an EMBL/GenBank/DDBJ whole genome shotgun (WGS) entry which is preliminary data.</text>
</comment>
<dbReference type="PANTHER" id="PTHR46233">
    <property type="entry name" value="HYDROXYACYLGLUTATHIONE HYDROLASE GLOC"/>
    <property type="match status" value="1"/>
</dbReference>
<keyword evidence="4" id="KW-0862">Zinc</keyword>
<evidence type="ECO:0000256" key="4">
    <source>
        <dbReference type="ARBA" id="ARBA00022833"/>
    </source>
</evidence>
<protein>
    <submittedName>
        <fullName evidence="7">Hydrolase</fullName>
    </submittedName>
</protein>
<feature type="compositionally biased region" description="Basic and acidic residues" evidence="5">
    <location>
        <begin position="211"/>
        <end position="224"/>
    </location>
</feature>
<gene>
    <name evidence="7" type="ORF">AC529_13790</name>
</gene>
<keyword evidence="2" id="KW-0479">Metal-binding</keyword>
<dbReference type="InterPro" id="IPR036866">
    <property type="entry name" value="RibonucZ/Hydroxyglut_hydro"/>
</dbReference>
<dbReference type="Pfam" id="PF00753">
    <property type="entry name" value="Lactamase_B"/>
    <property type="match status" value="1"/>
</dbReference>
<evidence type="ECO:0000256" key="5">
    <source>
        <dbReference type="SAM" id="MobiDB-lite"/>
    </source>
</evidence>
<evidence type="ECO:0000256" key="1">
    <source>
        <dbReference type="ARBA" id="ARBA00001947"/>
    </source>
</evidence>
<keyword evidence="3 7" id="KW-0378">Hydrolase</keyword>
<dbReference type="RefSeq" id="WP_068757932.1">
    <property type="nucleotide sequence ID" value="NZ_KQ950184.1"/>
</dbReference>
<dbReference type="GO" id="GO:0046872">
    <property type="term" value="F:metal ion binding"/>
    <property type="evidence" value="ECO:0007669"/>
    <property type="project" value="UniProtKB-KW"/>
</dbReference>
<dbReference type="AlphaFoldDB" id="A0A147KFS6"/>
<reference evidence="8" key="1">
    <citation type="journal article" date="2017" name="Acta Aliment.">
        <title>Plant polysaccharide degrading enzyme system of Thermpbifida cellulosilytica TB100 revealed by de novo genome project data.</title>
        <authorList>
            <person name="Toth A."/>
            <person name="Baka E."/>
            <person name="Luzics S."/>
            <person name="Bata-Vidacs I."/>
            <person name="Nagy I."/>
            <person name="Balint B."/>
            <person name="Herceg R."/>
            <person name="Olasz F."/>
            <person name="Wilk T."/>
            <person name="Nagy T."/>
            <person name="Kriszt B."/>
            <person name="Nagy I."/>
            <person name="Kukolya J."/>
        </authorList>
    </citation>
    <scope>NUCLEOTIDE SEQUENCE [LARGE SCALE GENOMIC DNA]</scope>
    <source>
        <strain evidence="8">TB100</strain>
    </source>
</reference>
<keyword evidence="8" id="KW-1185">Reference proteome</keyword>
<evidence type="ECO:0000313" key="7">
    <source>
        <dbReference type="EMBL" id="KUP96118.1"/>
    </source>
</evidence>
<evidence type="ECO:0000259" key="6">
    <source>
        <dbReference type="SMART" id="SM00849"/>
    </source>
</evidence>
<accession>A0A147KFS6</accession>
<dbReference type="SMART" id="SM00849">
    <property type="entry name" value="Lactamase_B"/>
    <property type="match status" value="1"/>
</dbReference>
<name>A0A147KFS6_THECS</name>
<dbReference type="GO" id="GO:0016787">
    <property type="term" value="F:hydrolase activity"/>
    <property type="evidence" value="ECO:0007669"/>
    <property type="project" value="UniProtKB-KW"/>
</dbReference>
<sequence length="224" mass="23295">MLIADFPAGPLAANCYVVASAAEAECVIVDPGQQAAEGVAKLVDEYALTPVAVLLTHGHFDHVWSAAQVCRTYGVAAYAHPADRPLLSDPARGVDPGLAAQLAALFGGERLREPERVVEVADGQVLDLAGLEITVAHAPGHTPGSVVYALPATGDAPEVLLTGDLLFAGSIGRTDFPGGDHAEILRSLSRVCLSRADDTAVLPGHGPRTTIGRERATNPFLRDL</sequence>
<evidence type="ECO:0000313" key="8">
    <source>
        <dbReference type="Proteomes" id="UP000074382"/>
    </source>
</evidence>
<dbReference type="CDD" id="cd06262">
    <property type="entry name" value="metallo-hydrolase-like_MBL-fold"/>
    <property type="match status" value="1"/>
</dbReference>
<dbReference type="STRING" id="665004.AC529_13790"/>
<evidence type="ECO:0000256" key="2">
    <source>
        <dbReference type="ARBA" id="ARBA00022723"/>
    </source>
</evidence>
<dbReference type="SUPFAM" id="SSF56281">
    <property type="entry name" value="Metallo-hydrolase/oxidoreductase"/>
    <property type="match status" value="1"/>
</dbReference>
<dbReference type="PATRIC" id="fig|665004.4.peg.3399"/>
<feature type="region of interest" description="Disordered" evidence="5">
    <location>
        <begin position="203"/>
        <end position="224"/>
    </location>
</feature>
<dbReference type="EMBL" id="LGEM01000099">
    <property type="protein sequence ID" value="KUP96118.1"/>
    <property type="molecule type" value="Genomic_DNA"/>
</dbReference>
<comment type="cofactor">
    <cofactor evidence="1">
        <name>Zn(2+)</name>
        <dbReference type="ChEBI" id="CHEBI:29105"/>
    </cofactor>
</comment>